<keyword evidence="6" id="KW-1185">Reference proteome</keyword>
<evidence type="ECO:0000256" key="4">
    <source>
        <dbReference type="SAM" id="MobiDB-lite"/>
    </source>
</evidence>
<dbReference type="GO" id="GO:0046872">
    <property type="term" value="F:metal ion binding"/>
    <property type="evidence" value="ECO:0007669"/>
    <property type="project" value="UniProtKB-KW"/>
</dbReference>
<feature type="compositionally biased region" description="Polar residues" evidence="4">
    <location>
        <begin position="30"/>
        <end position="44"/>
    </location>
</feature>
<dbReference type="OrthoDB" id="8690at2157"/>
<accession>A0A484IAN2</accession>
<sequence length="276" mass="32230">MKNKSKNLSTNDNNINNNINAKNSGALNDGINNDTVASSKSQDIGTKDNEYDSEITSQKFLTFTFYKVDPKWRWLNEMGKDEASREFLELLQAASKRMKIRTYSTLGLRHESEFMIWTISQSLENIQVLSSKIYTTILGKYIEPVSTFLSLTRKSIYSNQVKRGFEMDQDPLQYVVVYPFIKSREWYLLPFEERKEMMEEHIKVGRKYPEIVLNTTYSFGIDDQDFMLAFETNSLSRFQDLIMELRETKVSRYIIKDTPMIPCVRKDMADIIKSLG</sequence>
<dbReference type="Gene3D" id="3.30.70.1030">
    <property type="entry name" value="Apc35880, domain 1"/>
    <property type="match status" value="2"/>
</dbReference>
<protein>
    <submittedName>
        <fullName evidence="5">Chlorite dismutase</fullName>
        <ecNumber evidence="5">1.13.11.49</ecNumber>
    </submittedName>
</protein>
<dbReference type="SUPFAM" id="SSF54909">
    <property type="entry name" value="Dimeric alpha+beta barrel"/>
    <property type="match status" value="1"/>
</dbReference>
<name>A0A484IAN2_9ARCH</name>
<feature type="compositionally biased region" description="Low complexity" evidence="4">
    <location>
        <begin position="1"/>
        <end position="28"/>
    </location>
</feature>
<proteinExistence type="predicted"/>
<dbReference type="GO" id="GO:0020037">
    <property type="term" value="F:heme binding"/>
    <property type="evidence" value="ECO:0007669"/>
    <property type="project" value="InterPro"/>
</dbReference>
<keyword evidence="5" id="KW-0560">Oxidoreductase</keyword>
<dbReference type="PANTHER" id="PTHR36843:SF1">
    <property type="entry name" value="COPROHEME DECARBOXYLASE"/>
    <property type="match status" value="1"/>
</dbReference>
<dbReference type="EMBL" id="LR216287">
    <property type="protein sequence ID" value="VFJ13892.1"/>
    <property type="molecule type" value="Genomic_DNA"/>
</dbReference>
<reference evidence="5 6" key="1">
    <citation type="submission" date="2019-02" db="EMBL/GenBank/DDBJ databases">
        <authorList>
            <person name="Lehtovirta-Morley E L."/>
        </authorList>
    </citation>
    <scope>NUCLEOTIDE SEQUENCE [LARGE SCALE GENOMIC DNA]</scope>
    <source>
        <strain evidence="5">NFRAN1</strain>
    </source>
</reference>
<gene>
    <name evidence="5" type="ORF">NFRAN_1570</name>
</gene>
<dbReference type="InterPro" id="IPR010644">
    <property type="entry name" value="ChdC/CLD"/>
</dbReference>
<dbReference type="AlphaFoldDB" id="A0A484IAN2"/>
<dbReference type="GeneID" id="39420912"/>
<feature type="region of interest" description="Disordered" evidence="4">
    <location>
        <begin position="1"/>
        <end position="48"/>
    </location>
</feature>
<dbReference type="GO" id="GO:0050587">
    <property type="term" value="F:chlorite O2-lyase activity"/>
    <property type="evidence" value="ECO:0007669"/>
    <property type="project" value="UniProtKB-EC"/>
</dbReference>
<dbReference type="PANTHER" id="PTHR36843">
    <property type="entry name" value="HEME-DEPENDENT PEROXIDASE YWFI-RELATED"/>
    <property type="match status" value="1"/>
</dbReference>
<dbReference type="KEGG" id="nfn:NFRAN_1570"/>
<dbReference type="Pfam" id="PF06778">
    <property type="entry name" value="Chlor_dismutase"/>
    <property type="match status" value="1"/>
</dbReference>
<keyword evidence="2" id="KW-0479">Metal-binding</keyword>
<keyword evidence="1" id="KW-0349">Heme</keyword>
<evidence type="ECO:0000256" key="3">
    <source>
        <dbReference type="ARBA" id="ARBA00023004"/>
    </source>
</evidence>
<dbReference type="InterPro" id="IPR011008">
    <property type="entry name" value="Dimeric_a/b-barrel"/>
</dbReference>
<keyword evidence="3" id="KW-0408">Iron</keyword>
<evidence type="ECO:0000313" key="5">
    <source>
        <dbReference type="EMBL" id="VFJ13892.1"/>
    </source>
</evidence>
<organism evidence="5 6">
    <name type="scientific">Candidatus Nitrosocosmicus franklandianus</name>
    <dbReference type="NCBI Taxonomy" id="1798806"/>
    <lineage>
        <taxon>Archaea</taxon>
        <taxon>Nitrososphaerota</taxon>
        <taxon>Nitrososphaeria</taxon>
        <taxon>Nitrososphaerales</taxon>
        <taxon>Nitrososphaeraceae</taxon>
        <taxon>Candidatus Nitrosocosmicus</taxon>
    </lineage>
</organism>
<dbReference type="RefSeq" id="WP_134483966.1">
    <property type="nucleotide sequence ID" value="NZ_LR216287.1"/>
</dbReference>
<evidence type="ECO:0000256" key="2">
    <source>
        <dbReference type="ARBA" id="ARBA00022723"/>
    </source>
</evidence>
<evidence type="ECO:0000256" key="1">
    <source>
        <dbReference type="ARBA" id="ARBA00022617"/>
    </source>
</evidence>
<dbReference type="Proteomes" id="UP000294299">
    <property type="component" value="Chromosome NFRAN"/>
</dbReference>
<evidence type="ECO:0000313" key="6">
    <source>
        <dbReference type="Proteomes" id="UP000294299"/>
    </source>
</evidence>
<dbReference type="EC" id="1.13.11.49" evidence="5"/>